<feature type="transmembrane region" description="Helical" evidence="2">
    <location>
        <begin position="17"/>
        <end position="37"/>
    </location>
</feature>
<keyword evidence="2" id="KW-1133">Transmembrane helix</keyword>
<evidence type="ECO:0000256" key="2">
    <source>
        <dbReference type="SAM" id="Phobius"/>
    </source>
</evidence>
<keyword evidence="2" id="KW-0472">Membrane</keyword>
<accession>A0A977PYE7</accession>
<proteinExistence type="predicted"/>
<evidence type="ECO:0000256" key="1">
    <source>
        <dbReference type="SAM" id="MobiDB-lite"/>
    </source>
</evidence>
<keyword evidence="2" id="KW-0812">Transmembrane</keyword>
<evidence type="ECO:0000313" key="3">
    <source>
        <dbReference type="EMBL" id="UXE63238.1"/>
    </source>
</evidence>
<organism evidence="3">
    <name type="scientific">Woronichinia naegeliana WA131</name>
    <dbReference type="NCBI Taxonomy" id="2824559"/>
    <lineage>
        <taxon>Bacteria</taxon>
        <taxon>Bacillati</taxon>
        <taxon>Cyanobacteriota</taxon>
        <taxon>Cyanophyceae</taxon>
        <taxon>Synechococcales</taxon>
        <taxon>Coelosphaeriaceae</taxon>
        <taxon>Woronichinia</taxon>
    </lineage>
</organism>
<name>A0A977PYE7_9CYAN</name>
<protein>
    <submittedName>
        <fullName evidence="3">Uncharacterized protein</fullName>
    </submittedName>
</protein>
<gene>
    <name evidence="3" type="ORF">KA717_11620</name>
</gene>
<feature type="region of interest" description="Disordered" evidence="1">
    <location>
        <begin position="90"/>
        <end position="113"/>
    </location>
</feature>
<feature type="compositionally biased region" description="Polar residues" evidence="1">
    <location>
        <begin position="92"/>
        <end position="101"/>
    </location>
</feature>
<dbReference type="KEGG" id="wna:KA717_11620"/>
<feature type="transmembrane region" description="Helical" evidence="2">
    <location>
        <begin position="44"/>
        <end position="65"/>
    </location>
</feature>
<dbReference type="EMBL" id="CP073041">
    <property type="protein sequence ID" value="UXE63238.1"/>
    <property type="molecule type" value="Genomic_DNA"/>
</dbReference>
<sequence length="113" mass="12597">MGFFSWLGSLVDQLLEWLGQIFAAFINALVNLLQLIWETAVATVLIAAFGLVSILYVMFYAGAVLGETIMEIWDPASYTTKPSQVFALEQAPQDSPLPTNRSEAKRLKLQNWS</sequence>
<dbReference type="AlphaFoldDB" id="A0A977PYE7"/>
<dbReference type="Proteomes" id="UP001065613">
    <property type="component" value="Chromosome"/>
</dbReference>
<reference evidence="3" key="1">
    <citation type="submission" date="2021-04" db="EMBL/GenBank/DDBJ databases">
        <title>Genome sequence of Woronichinia naegeliana from Washington state freshwater lake bloom.</title>
        <authorList>
            <person name="Dreher T.W."/>
        </authorList>
    </citation>
    <scope>NUCLEOTIDE SEQUENCE</scope>
    <source>
        <strain evidence="3">WA131</strain>
    </source>
</reference>